<dbReference type="Gene3D" id="2.60.120.330">
    <property type="entry name" value="B-lactam Antibiotic, Isopenicillin N Synthase, Chain"/>
    <property type="match status" value="1"/>
</dbReference>
<dbReference type="EMBL" id="JAUHHV010000007">
    <property type="protein sequence ID" value="KAK1416816.1"/>
    <property type="molecule type" value="Genomic_DNA"/>
</dbReference>
<keyword evidence="2 3" id="KW-0408">Iron</keyword>
<dbReference type="InterPro" id="IPR005123">
    <property type="entry name" value="Oxoglu/Fe-dep_dioxygenase_dom"/>
</dbReference>
<feature type="domain" description="Fe2OG dioxygenase" evidence="4">
    <location>
        <begin position="164"/>
        <end position="265"/>
    </location>
</feature>
<dbReference type="InterPro" id="IPR044861">
    <property type="entry name" value="IPNS-like_FE2OG_OXY"/>
</dbReference>
<evidence type="ECO:0000313" key="6">
    <source>
        <dbReference type="Proteomes" id="UP001229421"/>
    </source>
</evidence>
<proteinExistence type="inferred from homology"/>
<organism evidence="5 6">
    <name type="scientific">Tagetes erecta</name>
    <name type="common">African marigold</name>
    <dbReference type="NCBI Taxonomy" id="13708"/>
    <lineage>
        <taxon>Eukaryota</taxon>
        <taxon>Viridiplantae</taxon>
        <taxon>Streptophyta</taxon>
        <taxon>Embryophyta</taxon>
        <taxon>Tracheophyta</taxon>
        <taxon>Spermatophyta</taxon>
        <taxon>Magnoliopsida</taxon>
        <taxon>eudicotyledons</taxon>
        <taxon>Gunneridae</taxon>
        <taxon>Pentapetalae</taxon>
        <taxon>asterids</taxon>
        <taxon>campanulids</taxon>
        <taxon>Asterales</taxon>
        <taxon>Asteraceae</taxon>
        <taxon>Asteroideae</taxon>
        <taxon>Heliantheae alliance</taxon>
        <taxon>Tageteae</taxon>
        <taxon>Tagetes</taxon>
    </lineage>
</organism>
<dbReference type="InterPro" id="IPR050231">
    <property type="entry name" value="Iron_ascorbate_oxido_reductase"/>
</dbReference>
<accession>A0AAD8K971</accession>
<gene>
    <name evidence="5" type="ORF">QVD17_25933</name>
</gene>
<keyword evidence="1 3" id="KW-0479">Metal-binding</keyword>
<reference evidence="5" key="1">
    <citation type="journal article" date="2023" name="bioRxiv">
        <title>Improved chromosome-level genome assembly for marigold (Tagetes erecta).</title>
        <authorList>
            <person name="Jiang F."/>
            <person name="Yuan L."/>
            <person name="Wang S."/>
            <person name="Wang H."/>
            <person name="Xu D."/>
            <person name="Wang A."/>
            <person name="Fan W."/>
        </authorList>
    </citation>
    <scope>NUCLEOTIDE SEQUENCE</scope>
    <source>
        <strain evidence="5">WSJ</strain>
        <tissue evidence="5">Leaf</tissue>
    </source>
</reference>
<dbReference type="PANTHER" id="PTHR47990">
    <property type="entry name" value="2-OXOGLUTARATE (2OG) AND FE(II)-DEPENDENT OXYGENASE SUPERFAMILY PROTEIN-RELATED"/>
    <property type="match status" value="1"/>
</dbReference>
<keyword evidence="6" id="KW-1185">Reference proteome</keyword>
<dbReference type="Pfam" id="PF14226">
    <property type="entry name" value="DIOX_N"/>
    <property type="match status" value="1"/>
</dbReference>
<dbReference type="InterPro" id="IPR026992">
    <property type="entry name" value="DIOX_N"/>
</dbReference>
<dbReference type="AlphaFoldDB" id="A0AAD8K971"/>
<evidence type="ECO:0000313" key="5">
    <source>
        <dbReference type="EMBL" id="KAK1416816.1"/>
    </source>
</evidence>
<dbReference type="GO" id="GO:0046872">
    <property type="term" value="F:metal ion binding"/>
    <property type="evidence" value="ECO:0007669"/>
    <property type="project" value="UniProtKB-KW"/>
</dbReference>
<dbReference type="Proteomes" id="UP001229421">
    <property type="component" value="Unassembled WGS sequence"/>
</dbReference>
<dbReference type="PROSITE" id="PS51471">
    <property type="entry name" value="FE2OG_OXY"/>
    <property type="match status" value="1"/>
</dbReference>
<protein>
    <recommendedName>
        <fullName evidence="4">Fe2OG dioxygenase domain-containing protein</fullName>
    </recommendedName>
</protein>
<comment type="similarity">
    <text evidence="3">Belongs to the iron/ascorbate-dependent oxidoreductase family.</text>
</comment>
<comment type="caution">
    <text evidence="5">The sequence shown here is derived from an EMBL/GenBank/DDBJ whole genome shotgun (WGS) entry which is preliminary data.</text>
</comment>
<dbReference type="GO" id="GO:0016705">
    <property type="term" value="F:oxidoreductase activity, acting on paired donors, with incorporation or reduction of molecular oxygen"/>
    <property type="evidence" value="ECO:0007669"/>
    <property type="project" value="UniProtKB-ARBA"/>
</dbReference>
<dbReference type="InterPro" id="IPR027443">
    <property type="entry name" value="IPNS-like_sf"/>
</dbReference>
<sequence>MGSDGYIQLPVIDFSMLINNPNQDPCAYETIKTKVLEAFQKYGCFQASISGVTPELQNSVYDAIKLLFDLPVETKSKNTSTNLFYGYLGNSPQLPLYESMGIDDPYIPEQVQNFTDLMWPQGNPQVSNDIQMYVKKLWELNLITKKMLFEILNLEKYLKEHMELTNYVLKLMKYRVPEPNESNLGMHIHADAGVLTILHQNDVEGLEILTKDDECLKVKLSPKLFIVMAGETLNVWLNGRLHVPLHRVMMNKNKTRFTLALFELPKAGNDLKAIEKMVDDEHPLLFKPFDYEEFLKFYINGGQGIENYAVKAYCGVSN</sequence>
<name>A0AAD8K971_TARER</name>
<dbReference type="SUPFAM" id="SSF51197">
    <property type="entry name" value="Clavaminate synthase-like"/>
    <property type="match status" value="1"/>
</dbReference>
<evidence type="ECO:0000259" key="4">
    <source>
        <dbReference type="PROSITE" id="PS51471"/>
    </source>
</evidence>
<dbReference type="Pfam" id="PF03171">
    <property type="entry name" value="2OG-FeII_Oxy"/>
    <property type="match status" value="1"/>
</dbReference>
<keyword evidence="3" id="KW-0560">Oxidoreductase</keyword>
<evidence type="ECO:0000256" key="2">
    <source>
        <dbReference type="ARBA" id="ARBA00023004"/>
    </source>
</evidence>
<evidence type="ECO:0000256" key="1">
    <source>
        <dbReference type="ARBA" id="ARBA00022723"/>
    </source>
</evidence>
<evidence type="ECO:0000256" key="3">
    <source>
        <dbReference type="RuleBase" id="RU003682"/>
    </source>
</evidence>